<protein>
    <submittedName>
        <fullName evidence="5">Glycoside hydrolase family 16 protein</fullName>
    </submittedName>
</protein>
<evidence type="ECO:0000256" key="2">
    <source>
        <dbReference type="ARBA" id="ARBA00023136"/>
    </source>
</evidence>
<evidence type="ECO:0000256" key="1">
    <source>
        <dbReference type="ARBA" id="ARBA00004370"/>
    </source>
</evidence>
<dbReference type="Proteomes" id="UP000054166">
    <property type="component" value="Unassembled WGS sequence"/>
</dbReference>
<keyword evidence="4" id="KW-0961">Cell wall biogenesis/degradation</keyword>
<dbReference type="GO" id="GO:0016020">
    <property type="term" value="C:membrane"/>
    <property type="evidence" value="ECO:0007669"/>
    <property type="project" value="UniProtKB-SubCell"/>
</dbReference>
<reference evidence="5 6" key="1">
    <citation type="submission" date="2014-04" db="EMBL/GenBank/DDBJ databases">
        <authorList>
            <consortium name="DOE Joint Genome Institute"/>
            <person name="Kuo A."/>
            <person name="Tarkka M."/>
            <person name="Buscot F."/>
            <person name="Kohler A."/>
            <person name="Nagy L.G."/>
            <person name="Floudas D."/>
            <person name="Copeland A."/>
            <person name="Barry K.W."/>
            <person name="Cichocki N."/>
            <person name="Veneault-Fourrey C."/>
            <person name="LaButti K."/>
            <person name="Lindquist E.A."/>
            <person name="Lipzen A."/>
            <person name="Lundell T."/>
            <person name="Morin E."/>
            <person name="Murat C."/>
            <person name="Sun H."/>
            <person name="Tunlid A."/>
            <person name="Henrissat B."/>
            <person name="Grigoriev I.V."/>
            <person name="Hibbett D.S."/>
            <person name="Martin F."/>
            <person name="Nordberg H.P."/>
            <person name="Cantor M.N."/>
            <person name="Hua S.X."/>
        </authorList>
    </citation>
    <scope>NUCLEOTIDE SEQUENCE [LARGE SCALE GENOMIC DNA]</scope>
    <source>
        <strain evidence="5 6">F 1598</strain>
    </source>
</reference>
<evidence type="ECO:0000256" key="3">
    <source>
        <dbReference type="ARBA" id="ARBA00023180"/>
    </source>
</evidence>
<evidence type="ECO:0000256" key="4">
    <source>
        <dbReference type="ARBA" id="ARBA00023316"/>
    </source>
</evidence>
<reference evidence="6" key="2">
    <citation type="submission" date="2015-01" db="EMBL/GenBank/DDBJ databases">
        <title>Evolutionary Origins and Diversification of the Mycorrhizal Mutualists.</title>
        <authorList>
            <consortium name="DOE Joint Genome Institute"/>
            <consortium name="Mycorrhizal Genomics Consortium"/>
            <person name="Kohler A."/>
            <person name="Kuo A."/>
            <person name="Nagy L.G."/>
            <person name="Floudas D."/>
            <person name="Copeland A."/>
            <person name="Barry K.W."/>
            <person name="Cichocki N."/>
            <person name="Veneault-Fourrey C."/>
            <person name="LaButti K."/>
            <person name="Lindquist E.A."/>
            <person name="Lipzen A."/>
            <person name="Lundell T."/>
            <person name="Morin E."/>
            <person name="Murat C."/>
            <person name="Riley R."/>
            <person name="Ohm R."/>
            <person name="Sun H."/>
            <person name="Tunlid A."/>
            <person name="Henrissat B."/>
            <person name="Grigoriev I.V."/>
            <person name="Hibbett D.S."/>
            <person name="Martin F."/>
        </authorList>
    </citation>
    <scope>NUCLEOTIDE SEQUENCE [LARGE SCALE GENOMIC DNA]</scope>
    <source>
        <strain evidence="6">F 1598</strain>
    </source>
</reference>
<keyword evidence="3" id="KW-0325">Glycoprotein</keyword>
<dbReference type="STRING" id="765440.A0A0C3AD78"/>
<gene>
    <name evidence="5" type="ORF">PILCRDRAFT_16775</name>
</gene>
<dbReference type="AlphaFoldDB" id="A0A0C3AD78"/>
<dbReference type="OrthoDB" id="412647at2759"/>
<name>A0A0C3AD78_PILCF</name>
<dbReference type="GO" id="GO:0016787">
    <property type="term" value="F:hydrolase activity"/>
    <property type="evidence" value="ECO:0007669"/>
    <property type="project" value="UniProtKB-KW"/>
</dbReference>
<keyword evidence="6" id="KW-1185">Reference proteome</keyword>
<dbReference type="InParanoid" id="A0A0C3AD78"/>
<dbReference type="HOGENOM" id="CLU_1180610_0_0_1"/>
<dbReference type="Pfam" id="PF03935">
    <property type="entry name" value="SKN1_KRE6_Sbg1"/>
    <property type="match status" value="1"/>
</dbReference>
<organism evidence="5 6">
    <name type="scientific">Piloderma croceum (strain F 1598)</name>
    <dbReference type="NCBI Taxonomy" id="765440"/>
    <lineage>
        <taxon>Eukaryota</taxon>
        <taxon>Fungi</taxon>
        <taxon>Dikarya</taxon>
        <taxon>Basidiomycota</taxon>
        <taxon>Agaricomycotina</taxon>
        <taxon>Agaricomycetes</taxon>
        <taxon>Agaricomycetidae</taxon>
        <taxon>Atheliales</taxon>
        <taxon>Atheliaceae</taxon>
        <taxon>Piloderma</taxon>
    </lineage>
</organism>
<dbReference type="InterPro" id="IPR005629">
    <property type="entry name" value="Skn1/Kre6/Sbg1"/>
</dbReference>
<comment type="subcellular location">
    <subcellularLocation>
        <location evidence="1">Membrane</location>
    </subcellularLocation>
</comment>
<keyword evidence="5" id="KW-0378">Hydrolase</keyword>
<keyword evidence="2" id="KW-0472">Membrane</keyword>
<evidence type="ECO:0000313" key="5">
    <source>
        <dbReference type="EMBL" id="KIM71738.1"/>
    </source>
</evidence>
<sequence>MGAKLHNLTGVANDVHGTSEDCFNLILSACFPSRSTFGAGPGAARTITTNITRPYPTRRVTPQTQLSLASYVDKMRALEGIFAEHQRHQVRSRPVEAACTSATYNTRDHEEERDGNYPYYQADREHMPRLRPPQPTNKKYIPQLAQFAPFTHDYLHGNSTSDQWTIHTLDITRPNTYKGSAVQQAISALTKLPEDIFQSSDQQFHTIGFEYWTDRNRRLDLVQIGRKTVGSVRCC</sequence>
<evidence type="ECO:0000313" key="6">
    <source>
        <dbReference type="Proteomes" id="UP000054166"/>
    </source>
</evidence>
<proteinExistence type="predicted"/>
<dbReference type="EMBL" id="KN833222">
    <property type="protein sequence ID" value="KIM71738.1"/>
    <property type="molecule type" value="Genomic_DNA"/>
</dbReference>
<accession>A0A0C3AD78</accession>